<gene>
    <name evidence="2" type="ORF">METZ01_LOCUS436377</name>
</gene>
<dbReference type="EMBL" id="UINC01176411">
    <property type="protein sequence ID" value="SVD83523.1"/>
    <property type="molecule type" value="Genomic_DNA"/>
</dbReference>
<name>A0A382YJT1_9ZZZZ</name>
<keyword evidence="1" id="KW-0175">Coiled coil</keyword>
<dbReference type="AlphaFoldDB" id="A0A382YJT1"/>
<sequence length="46" mass="5370">MAKSAIVKADVEKDNLEAHVALCHQRYENLERRLTTIEEKVEHIHT</sequence>
<feature type="coiled-coil region" evidence="1">
    <location>
        <begin position="13"/>
        <end position="40"/>
    </location>
</feature>
<evidence type="ECO:0000256" key="1">
    <source>
        <dbReference type="SAM" id="Coils"/>
    </source>
</evidence>
<evidence type="ECO:0000313" key="2">
    <source>
        <dbReference type="EMBL" id="SVD83523.1"/>
    </source>
</evidence>
<accession>A0A382YJT1</accession>
<reference evidence="2" key="1">
    <citation type="submission" date="2018-05" db="EMBL/GenBank/DDBJ databases">
        <authorList>
            <person name="Lanie J.A."/>
            <person name="Ng W.-L."/>
            <person name="Kazmierczak K.M."/>
            <person name="Andrzejewski T.M."/>
            <person name="Davidsen T.M."/>
            <person name="Wayne K.J."/>
            <person name="Tettelin H."/>
            <person name="Glass J.I."/>
            <person name="Rusch D."/>
            <person name="Podicherti R."/>
            <person name="Tsui H.-C.T."/>
            <person name="Winkler M.E."/>
        </authorList>
    </citation>
    <scope>NUCLEOTIDE SEQUENCE</scope>
</reference>
<protein>
    <submittedName>
        <fullName evidence="2">Uncharacterized protein</fullName>
    </submittedName>
</protein>
<proteinExistence type="predicted"/>
<organism evidence="2">
    <name type="scientific">marine metagenome</name>
    <dbReference type="NCBI Taxonomy" id="408172"/>
    <lineage>
        <taxon>unclassified sequences</taxon>
        <taxon>metagenomes</taxon>
        <taxon>ecological metagenomes</taxon>
    </lineage>
</organism>
<feature type="non-terminal residue" evidence="2">
    <location>
        <position position="46"/>
    </location>
</feature>